<sequence length="163" mass="17684">MRAATSLLALVCGVVLADTCADSLSSHSYWRIDELVLKVYDWDNGGSTGTFGFKSYYSATNKTAECLAENVDLAKLGNTWSKCNEPGTEFQFNFKDISLALRETWICSGATFSANATGDMMLHGCLENDTEMGAESDCNVMEFEMAANVTSESAKAPPGHDHH</sequence>
<name>A0AA39Y842_9PEZI</name>
<keyword evidence="1" id="KW-0732">Signal</keyword>
<dbReference type="EMBL" id="JAULSV010000004">
    <property type="protein sequence ID" value="KAK0646781.1"/>
    <property type="molecule type" value="Genomic_DNA"/>
</dbReference>
<accession>A0AA39Y842</accession>
<dbReference type="Proteomes" id="UP001174936">
    <property type="component" value="Unassembled WGS sequence"/>
</dbReference>
<reference evidence="2" key="1">
    <citation type="submission" date="2023-06" db="EMBL/GenBank/DDBJ databases">
        <title>Genome-scale phylogeny and comparative genomics of the fungal order Sordariales.</title>
        <authorList>
            <consortium name="Lawrence Berkeley National Laboratory"/>
            <person name="Hensen N."/>
            <person name="Bonometti L."/>
            <person name="Westerberg I."/>
            <person name="Brannstrom I.O."/>
            <person name="Guillou S."/>
            <person name="Cros-Aarteil S."/>
            <person name="Calhoun S."/>
            <person name="Haridas S."/>
            <person name="Kuo A."/>
            <person name="Mondo S."/>
            <person name="Pangilinan J."/>
            <person name="Riley R."/>
            <person name="Labutti K."/>
            <person name="Andreopoulos B."/>
            <person name="Lipzen A."/>
            <person name="Chen C."/>
            <person name="Yanf M."/>
            <person name="Daum C."/>
            <person name="Ng V."/>
            <person name="Clum A."/>
            <person name="Steindorff A."/>
            <person name="Ohm R."/>
            <person name="Martin F."/>
            <person name="Silar P."/>
            <person name="Natvig D."/>
            <person name="Lalanne C."/>
            <person name="Gautier V."/>
            <person name="Ament-Velasquez S.L."/>
            <person name="Kruys A."/>
            <person name="Hutchinson M.I."/>
            <person name="Powell A.J."/>
            <person name="Barry K."/>
            <person name="Miller A.N."/>
            <person name="Grigoriev I.V."/>
            <person name="Debuchy R."/>
            <person name="Gladieux P."/>
            <person name="Thoren M.H."/>
            <person name="Johannesson H."/>
        </authorList>
    </citation>
    <scope>NUCLEOTIDE SEQUENCE</scope>
    <source>
        <strain evidence="2">SMH2532-1</strain>
    </source>
</reference>
<evidence type="ECO:0000313" key="3">
    <source>
        <dbReference type="Proteomes" id="UP001174936"/>
    </source>
</evidence>
<gene>
    <name evidence="2" type="ORF">B0T16DRAFT_328912</name>
</gene>
<organism evidence="2 3">
    <name type="scientific">Cercophora newfieldiana</name>
    <dbReference type="NCBI Taxonomy" id="92897"/>
    <lineage>
        <taxon>Eukaryota</taxon>
        <taxon>Fungi</taxon>
        <taxon>Dikarya</taxon>
        <taxon>Ascomycota</taxon>
        <taxon>Pezizomycotina</taxon>
        <taxon>Sordariomycetes</taxon>
        <taxon>Sordariomycetidae</taxon>
        <taxon>Sordariales</taxon>
        <taxon>Lasiosphaeriaceae</taxon>
        <taxon>Cercophora</taxon>
    </lineage>
</organism>
<feature type="chain" id="PRO_5041254979" description="AA1-like domain-containing protein" evidence="1">
    <location>
        <begin position="18"/>
        <end position="163"/>
    </location>
</feature>
<evidence type="ECO:0000313" key="2">
    <source>
        <dbReference type="EMBL" id="KAK0646781.1"/>
    </source>
</evidence>
<dbReference type="AlphaFoldDB" id="A0AA39Y842"/>
<keyword evidence="3" id="KW-1185">Reference proteome</keyword>
<protein>
    <recommendedName>
        <fullName evidence="4">AA1-like domain-containing protein</fullName>
    </recommendedName>
</protein>
<comment type="caution">
    <text evidence="2">The sequence shown here is derived from an EMBL/GenBank/DDBJ whole genome shotgun (WGS) entry which is preliminary data.</text>
</comment>
<evidence type="ECO:0008006" key="4">
    <source>
        <dbReference type="Google" id="ProtNLM"/>
    </source>
</evidence>
<evidence type="ECO:0000256" key="1">
    <source>
        <dbReference type="SAM" id="SignalP"/>
    </source>
</evidence>
<feature type="signal peptide" evidence="1">
    <location>
        <begin position="1"/>
        <end position="17"/>
    </location>
</feature>
<proteinExistence type="predicted"/>